<evidence type="ECO:0000256" key="1">
    <source>
        <dbReference type="SAM" id="Phobius"/>
    </source>
</evidence>
<sequence length="66" mass="7508">MSRGVLILYPCAAVLLIYAIAYCYCPHCDRITATELAFFFSWTILSVTVLKVSRISFSCINHNHLH</sequence>
<dbReference type="EMBL" id="GGFM01009491">
    <property type="protein sequence ID" value="MBW30242.1"/>
    <property type="molecule type" value="Transcribed_RNA"/>
</dbReference>
<protein>
    <submittedName>
        <fullName evidence="2">Putative secreted peptide</fullName>
    </submittedName>
</protein>
<keyword evidence="1" id="KW-1133">Transmembrane helix</keyword>
<accession>A0A2M3ZP27</accession>
<proteinExistence type="predicted"/>
<dbReference type="AlphaFoldDB" id="A0A2M3ZP27"/>
<evidence type="ECO:0000313" key="2">
    <source>
        <dbReference type="EMBL" id="MBW30242.1"/>
    </source>
</evidence>
<keyword evidence="1" id="KW-0472">Membrane</keyword>
<reference evidence="2" key="1">
    <citation type="submission" date="2018-01" db="EMBL/GenBank/DDBJ databases">
        <title>An insight into the sialome of Amazonian anophelines.</title>
        <authorList>
            <person name="Ribeiro J.M."/>
            <person name="Scarpassa V."/>
            <person name="Calvo E."/>
        </authorList>
    </citation>
    <scope>NUCLEOTIDE SEQUENCE</scope>
    <source>
        <tissue evidence="2">Salivary glands</tissue>
    </source>
</reference>
<name>A0A2M3ZP27_9DIPT</name>
<keyword evidence="1" id="KW-0812">Transmembrane</keyword>
<organism evidence="2">
    <name type="scientific">Anopheles braziliensis</name>
    <dbReference type="NCBI Taxonomy" id="58242"/>
    <lineage>
        <taxon>Eukaryota</taxon>
        <taxon>Metazoa</taxon>
        <taxon>Ecdysozoa</taxon>
        <taxon>Arthropoda</taxon>
        <taxon>Hexapoda</taxon>
        <taxon>Insecta</taxon>
        <taxon>Pterygota</taxon>
        <taxon>Neoptera</taxon>
        <taxon>Endopterygota</taxon>
        <taxon>Diptera</taxon>
        <taxon>Nematocera</taxon>
        <taxon>Culicoidea</taxon>
        <taxon>Culicidae</taxon>
        <taxon>Anophelinae</taxon>
        <taxon>Anopheles</taxon>
    </lineage>
</organism>
<feature type="transmembrane region" description="Helical" evidence="1">
    <location>
        <begin position="31"/>
        <end position="50"/>
    </location>
</feature>